<feature type="region of interest" description="Disordered" evidence="1">
    <location>
        <begin position="1"/>
        <end position="22"/>
    </location>
</feature>
<dbReference type="Proteomes" id="UP000010988">
    <property type="component" value="Unassembled WGS sequence"/>
</dbReference>
<reference evidence="2 3" key="1">
    <citation type="submission" date="2012-12" db="EMBL/GenBank/DDBJ databases">
        <title>Whole genome shotgun sequence of Gordonia aichiensis NBRC 108223.</title>
        <authorList>
            <person name="Isaki-Nakamura S."/>
            <person name="Hosoyama A."/>
            <person name="Tsuchikane K."/>
            <person name="Ando Y."/>
            <person name="Baba S."/>
            <person name="Ohji S."/>
            <person name="Hamada M."/>
            <person name="Tamura T."/>
            <person name="Yamazoe A."/>
            <person name="Yamazaki S."/>
            <person name="Fujita N."/>
        </authorList>
    </citation>
    <scope>NUCLEOTIDE SEQUENCE [LARGE SCALE GENOMIC DNA]</scope>
    <source>
        <strain evidence="2 3">NBRC 108223</strain>
    </source>
</reference>
<dbReference type="AlphaFoldDB" id="L7KMZ2"/>
<comment type="caution">
    <text evidence="2">The sequence shown here is derived from an EMBL/GenBank/DDBJ whole genome shotgun (WGS) entry which is preliminary data.</text>
</comment>
<keyword evidence="3" id="KW-1185">Reference proteome</keyword>
<dbReference type="EMBL" id="BANR01000018">
    <property type="protein sequence ID" value="GAC49959.1"/>
    <property type="molecule type" value="Genomic_DNA"/>
</dbReference>
<evidence type="ECO:0000256" key="1">
    <source>
        <dbReference type="SAM" id="MobiDB-lite"/>
    </source>
</evidence>
<evidence type="ECO:0000313" key="3">
    <source>
        <dbReference type="Proteomes" id="UP000010988"/>
    </source>
</evidence>
<organism evidence="2 3">
    <name type="scientific">Gordonia aichiensis NBRC 108223</name>
    <dbReference type="NCBI Taxonomy" id="1220583"/>
    <lineage>
        <taxon>Bacteria</taxon>
        <taxon>Bacillati</taxon>
        <taxon>Actinomycetota</taxon>
        <taxon>Actinomycetes</taxon>
        <taxon>Mycobacteriales</taxon>
        <taxon>Gordoniaceae</taxon>
        <taxon>Gordonia</taxon>
    </lineage>
</organism>
<gene>
    <name evidence="2" type="ORF">GOACH_18_00830</name>
</gene>
<protein>
    <submittedName>
        <fullName evidence="2">Uncharacterized protein</fullName>
    </submittedName>
</protein>
<sequence length="162" mass="17618">MVDMNHNTCTPRPSDESGNAADPIPDIETFKLPFDTTEQLRQRWRALMGPLGFSESRLWVGIADGDRMAPGVLPYLVLPTVPSARLIDLFMPQLLEATDGVTRLSLAFLLSRPGSDGITPRDLGWARLLVDAAGRLDVPIHPTHRANDVSLVTIPVPAESAA</sequence>
<evidence type="ECO:0000313" key="2">
    <source>
        <dbReference type="EMBL" id="GAC49959.1"/>
    </source>
</evidence>
<feature type="compositionally biased region" description="Polar residues" evidence="1">
    <location>
        <begin position="1"/>
        <end position="11"/>
    </location>
</feature>
<dbReference type="eggNOG" id="ENOG502ZFA7">
    <property type="taxonomic scope" value="Bacteria"/>
</dbReference>
<dbReference type="OrthoDB" id="4373027at2"/>
<proteinExistence type="predicted"/>
<accession>L7KMZ2</accession>
<dbReference type="STRING" id="1220583.GOACH_18_00830"/>
<name>L7KMZ2_9ACTN</name>